<dbReference type="InterPro" id="IPR004919">
    <property type="entry name" value="GmrSD_N"/>
</dbReference>
<name>A0A1H7LMP3_9PROT</name>
<dbReference type="STRING" id="1233.SAMN05216387_104105"/>
<dbReference type="PANTHER" id="PTHR39639:SF1">
    <property type="entry name" value="DUF262 DOMAIN-CONTAINING PROTEIN"/>
    <property type="match status" value="1"/>
</dbReference>
<protein>
    <recommendedName>
        <fullName evidence="1">GmrSD restriction endonucleases N-terminal domain-containing protein</fullName>
    </recommendedName>
</protein>
<evidence type="ECO:0000259" key="1">
    <source>
        <dbReference type="Pfam" id="PF03235"/>
    </source>
</evidence>
<evidence type="ECO:0000313" key="3">
    <source>
        <dbReference type="Proteomes" id="UP000198620"/>
    </source>
</evidence>
<dbReference type="Proteomes" id="UP000198620">
    <property type="component" value="Unassembled WGS sequence"/>
</dbReference>
<proteinExistence type="predicted"/>
<reference evidence="2 3" key="1">
    <citation type="submission" date="2016-10" db="EMBL/GenBank/DDBJ databases">
        <authorList>
            <person name="de Groot N.N."/>
        </authorList>
    </citation>
    <scope>NUCLEOTIDE SEQUENCE [LARGE SCALE GENOMIC DNA]</scope>
    <source>
        <strain evidence="2 3">Nv1</strain>
    </source>
</reference>
<gene>
    <name evidence="2" type="ORF">SAMN05216387_104105</name>
</gene>
<evidence type="ECO:0000313" key="2">
    <source>
        <dbReference type="EMBL" id="SEK99998.1"/>
    </source>
</evidence>
<keyword evidence="3" id="KW-1185">Reference proteome</keyword>
<dbReference type="Pfam" id="PF03235">
    <property type="entry name" value="GmrSD_N"/>
    <property type="match status" value="1"/>
</dbReference>
<accession>A0A1H7LMP3</accession>
<feature type="domain" description="GmrSD restriction endonucleases N-terminal" evidence="1">
    <location>
        <begin position="57"/>
        <end position="199"/>
    </location>
</feature>
<sequence length="368" mass="43372">MNSAVRQKKISQKEITTEERFAAEVQIRELKHNVDYSTKEFTIEVIVDKYMEGKEEDENEIFIPTYQRAFVWTDDRKSKFIESIILELPIPYIFIATLPKDILSDEGRAEIVDGSQRIRTLAAFLQDDLRLTGLNKLEKLNGFRFSDLEVSRQRKIKRQGIRVIELSDRATEQIRRDIFERINTGSDELRAMEKRKGIYTGPFYDFIRECASLPAFKTVCPISNSRQRREEAEELVLRYFSYSDTYQSFRHDVRNFLDNYLKTHQQEFERDRMLSQFLKMIQFAYSHFPYGFRKSKDSSSVARVRFEALACGITLAQRINPDLNPSKDSIERWIDSDEFRAQVVSDASNSLPRLKGRIEYVRDRLLEA</sequence>
<organism evidence="2 3">
    <name type="scientific">Nitrosovibrio tenuis</name>
    <dbReference type="NCBI Taxonomy" id="1233"/>
    <lineage>
        <taxon>Bacteria</taxon>
        <taxon>Pseudomonadati</taxon>
        <taxon>Pseudomonadota</taxon>
        <taxon>Betaproteobacteria</taxon>
        <taxon>Nitrosomonadales</taxon>
        <taxon>Nitrosomonadaceae</taxon>
        <taxon>Nitrosovibrio</taxon>
    </lineage>
</organism>
<dbReference type="PANTHER" id="PTHR39639">
    <property type="entry name" value="CHROMOSOME 16, WHOLE GENOME SHOTGUN SEQUENCE"/>
    <property type="match status" value="1"/>
</dbReference>
<dbReference type="OrthoDB" id="3654724at2"/>
<dbReference type="EMBL" id="FOBH01000004">
    <property type="protein sequence ID" value="SEK99998.1"/>
    <property type="molecule type" value="Genomic_DNA"/>
</dbReference>
<dbReference type="AlphaFoldDB" id="A0A1H7LMP3"/>
<dbReference type="RefSeq" id="WP_090828338.1">
    <property type="nucleotide sequence ID" value="NZ_FOBH01000004.1"/>
</dbReference>